<keyword evidence="10" id="KW-1185">Reference proteome</keyword>
<keyword evidence="9" id="KW-0645">Protease</keyword>
<evidence type="ECO:0000256" key="1">
    <source>
        <dbReference type="ARBA" id="ARBA00004141"/>
    </source>
</evidence>
<evidence type="ECO:0000256" key="7">
    <source>
        <dbReference type="SAM" id="Phobius"/>
    </source>
</evidence>
<protein>
    <submittedName>
        <fullName evidence="9">Membrane associated rhomboid family serine protease</fullName>
    </submittedName>
</protein>
<gene>
    <name evidence="9" type="ORF">LY01_01765</name>
</gene>
<evidence type="ECO:0000256" key="2">
    <source>
        <dbReference type="ARBA" id="ARBA00009045"/>
    </source>
</evidence>
<feature type="transmembrane region" description="Helical" evidence="7">
    <location>
        <begin position="92"/>
        <end position="113"/>
    </location>
</feature>
<reference evidence="9 10" key="1">
    <citation type="submission" date="2018-02" db="EMBL/GenBank/DDBJ databases">
        <title>Genomic Encyclopedia of Archaeal and Bacterial Type Strains, Phase II (KMG-II): from individual species to whole genera.</title>
        <authorList>
            <person name="Goeker M."/>
        </authorList>
    </citation>
    <scope>NUCLEOTIDE SEQUENCE [LARGE SCALE GENOMIC DNA]</scope>
    <source>
        <strain evidence="9 10">DSM 16809</strain>
    </source>
</reference>
<dbReference type="Pfam" id="PF01694">
    <property type="entry name" value="Rhomboid"/>
    <property type="match status" value="1"/>
</dbReference>
<dbReference type="Gene3D" id="1.20.1540.10">
    <property type="entry name" value="Rhomboid-like"/>
    <property type="match status" value="1"/>
</dbReference>
<feature type="transmembrane region" description="Helical" evidence="7">
    <location>
        <begin position="190"/>
        <end position="207"/>
    </location>
</feature>
<dbReference type="EMBL" id="PTJE01000003">
    <property type="protein sequence ID" value="PPK95012.1"/>
    <property type="molecule type" value="Genomic_DNA"/>
</dbReference>
<comment type="caution">
    <text evidence="9">The sequence shown here is derived from an EMBL/GenBank/DDBJ whole genome shotgun (WGS) entry which is preliminary data.</text>
</comment>
<dbReference type="AlphaFoldDB" id="A0A2S6ILA2"/>
<dbReference type="GO" id="GO:0016020">
    <property type="term" value="C:membrane"/>
    <property type="evidence" value="ECO:0007669"/>
    <property type="project" value="UniProtKB-SubCell"/>
</dbReference>
<dbReference type="GO" id="GO:0004252">
    <property type="term" value="F:serine-type endopeptidase activity"/>
    <property type="evidence" value="ECO:0007669"/>
    <property type="project" value="InterPro"/>
</dbReference>
<name>A0A2S6ILA2_9FLAO</name>
<evidence type="ECO:0000256" key="3">
    <source>
        <dbReference type="ARBA" id="ARBA00022692"/>
    </source>
</evidence>
<dbReference type="Proteomes" id="UP000239002">
    <property type="component" value="Unassembled WGS sequence"/>
</dbReference>
<evidence type="ECO:0000256" key="6">
    <source>
        <dbReference type="ARBA" id="ARBA00023136"/>
    </source>
</evidence>
<sequence>MFNFNLSPMVKNLLILNVVIYLGFMFIPNAGPLFSTFALWPFQNPNFRIWQPLTHMFMHSQYDYTHILYNMLALVFLGPAIERWMDSNRFLFFYLACGIGAFLTVAAVNYYNFTFDYAHFMATDYNVPSVGASGAIYGILAAFLWLYPNEKLILFPIPIPIKVKYLIGFYMIKELLATLGYIASSANVAHLAHIGGAIFGFIMIWYWKKNDMDKYRIY</sequence>
<comment type="subcellular location">
    <subcellularLocation>
        <location evidence="1">Membrane</location>
        <topology evidence="1">Multi-pass membrane protein</topology>
    </subcellularLocation>
</comment>
<dbReference type="PANTHER" id="PTHR43731:SF14">
    <property type="entry name" value="PRESENILIN-ASSOCIATED RHOMBOID-LIKE PROTEIN, MITOCHONDRIAL"/>
    <property type="match status" value="1"/>
</dbReference>
<keyword evidence="3 7" id="KW-0812">Transmembrane</keyword>
<organism evidence="9 10">
    <name type="scientific">Nonlabens xylanidelens</name>
    <dbReference type="NCBI Taxonomy" id="191564"/>
    <lineage>
        <taxon>Bacteria</taxon>
        <taxon>Pseudomonadati</taxon>
        <taxon>Bacteroidota</taxon>
        <taxon>Flavobacteriia</taxon>
        <taxon>Flavobacteriales</taxon>
        <taxon>Flavobacteriaceae</taxon>
        <taxon>Nonlabens</taxon>
    </lineage>
</organism>
<evidence type="ECO:0000256" key="5">
    <source>
        <dbReference type="ARBA" id="ARBA00022989"/>
    </source>
</evidence>
<evidence type="ECO:0000313" key="9">
    <source>
        <dbReference type="EMBL" id="PPK95012.1"/>
    </source>
</evidence>
<feature type="transmembrane region" description="Helical" evidence="7">
    <location>
        <begin position="12"/>
        <end position="42"/>
    </location>
</feature>
<dbReference type="InterPro" id="IPR022764">
    <property type="entry name" value="Peptidase_S54_rhomboid_dom"/>
</dbReference>
<dbReference type="PANTHER" id="PTHR43731">
    <property type="entry name" value="RHOMBOID PROTEASE"/>
    <property type="match status" value="1"/>
</dbReference>
<dbReference type="InterPro" id="IPR035952">
    <property type="entry name" value="Rhomboid-like_sf"/>
</dbReference>
<dbReference type="OrthoDB" id="9807874at2"/>
<dbReference type="GO" id="GO:0006508">
    <property type="term" value="P:proteolysis"/>
    <property type="evidence" value="ECO:0007669"/>
    <property type="project" value="UniProtKB-KW"/>
</dbReference>
<accession>A0A2S6ILA2</accession>
<evidence type="ECO:0000256" key="4">
    <source>
        <dbReference type="ARBA" id="ARBA00022801"/>
    </source>
</evidence>
<keyword evidence="6 7" id="KW-0472">Membrane</keyword>
<feature type="domain" description="Peptidase S54 rhomboid" evidence="8">
    <location>
        <begin position="48"/>
        <end position="207"/>
    </location>
</feature>
<dbReference type="SUPFAM" id="SSF144091">
    <property type="entry name" value="Rhomboid-like"/>
    <property type="match status" value="1"/>
</dbReference>
<evidence type="ECO:0000313" key="10">
    <source>
        <dbReference type="Proteomes" id="UP000239002"/>
    </source>
</evidence>
<evidence type="ECO:0000259" key="8">
    <source>
        <dbReference type="Pfam" id="PF01694"/>
    </source>
</evidence>
<comment type="similarity">
    <text evidence="2">Belongs to the peptidase S54 family.</text>
</comment>
<feature type="transmembrane region" description="Helical" evidence="7">
    <location>
        <begin position="62"/>
        <end position="80"/>
    </location>
</feature>
<keyword evidence="4" id="KW-0378">Hydrolase</keyword>
<proteinExistence type="inferred from homology"/>
<feature type="transmembrane region" description="Helical" evidence="7">
    <location>
        <begin position="125"/>
        <end position="147"/>
    </location>
</feature>
<keyword evidence="5 7" id="KW-1133">Transmembrane helix</keyword>
<dbReference type="InterPro" id="IPR050925">
    <property type="entry name" value="Rhomboid_protease_S54"/>
</dbReference>